<dbReference type="GO" id="GO:0000139">
    <property type="term" value="C:Golgi membrane"/>
    <property type="evidence" value="ECO:0007669"/>
    <property type="project" value="TreeGrafter"/>
</dbReference>
<evidence type="ECO:0000256" key="7">
    <source>
        <dbReference type="SAM" id="Phobius"/>
    </source>
</evidence>
<dbReference type="GO" id="GO:0005789">
    <property type="term" value="C:endoplasmic reticulum membrane"/>
    <property type="evidence" value="ECO:0007669"/>
    <property type="project" value="TreeGrafter"/>
</dbReference>
<evidence type="ECO:0000256" key="3">
    <source>
        <dbReference type="ARBA" id="ARBA00022597"/>
    </source>
</evidence>
<dbReference type="GO" id="GO:0005464">
    <property type="term" value="F:UDP-xylose transmembrane transporter activity"/>
    <property type="evidence" value="ECO:0007669"/>
    <property type="project" value="TreeGrafter"/>
</dbReference>
<dbReference type="PANTHER" id="PTHR10778">
    <property type="entry name" value="SOLUTE CARRIER FAMILY 35 MEMBER B"/>
    <property type="match status" value="1"/>
</dbReference>
<keyword evidence="3" id="KW-0762">Sugar transport</keyword>
<keyword evidence="2" id="KW-0813">Transport</keyword>
<keyword evidence="5 7" id="KW-1133">Transmembrane helix</keyword>
<accession>A0A4R0RT82</accession>
<keyword evidence="6 7" id="KW-0472">Membrane</keyword>
<name>A0A4R0RT82_9APHY</name>
<evidence type="ECO:0000313" key="9">
    <source>
        <dbReference type="Proteomes" id="UP000292702"/>
    </source>
</evidence>
<feature type="transmembrane region" description="Helical" evidence="7">
    <location>
        <begin position="45"/>
        <end position="64"/>
    </location>
</feature>
<dbReference type="OrthoDB" id="999962at2759"/>
<comment type="caution">
    <text evidence="8">The sequence shown here is derived from an EMBL/GenBank/DDBJ whole genome shotgun (WGS) entry which is preliminary data.</text>
</comment>
<evidence type="ECO:0000256" key="5">
    <source>
        <dbReference type="ARBA" id="ARBA00022989"/>
    </source>
</evidence>
<dbReference type="Proteomes" id="UP000292702">
    <property type="component" value="Unassembled WGS sequence"/>
</dbReference>
<sequence>MDRDLVVGGLSLALAWDWTQTVTLIFGGCCSNALTLEQLTSHNPHAGSLITFSQFLFITLHGLPKFVQFTPYPRLKPRQLPVLPYLLQVVLFCLVSLLNNAAFAYKIPMPVHIVFRSGGLIVNMVMGWLLQRKRYHSLQIFSVMIVTAGVALTTLSVVTTRSSSSHTRAQTFTSSSLSLPEPTDIYLYMTGIFILFVALLLSSLLGIAQDLTYAAHRKRVAEQKQPSENLVPPWQESMFYMHFLSLPMFWTMRQDLASQFQALLLSPSVHLSVPTLSGVSLPQQFSTYASPVTSYFPISSSSTADIAIAIPSALLILFLNTLTQLVCVAGVHRLTSRVSSLTVTLVLVVRKAVSLLISVLLFSDRYEQMDAWSKVMMMGGDMRIDTHEIIGESYSEQLTQDQVVEKADFDPLHPGPHGGGAKPISDTLFVKYGFAVHMHEAHAHLLAYNHGVKVPKLYHAFVRGDVTYILMENIHGRTVSEHLLDAATTDLEKEKFARMAIHCLCHMLTIPRPEALAEHLATVNDEPLSHPFFKEQDAPLVYDSLKHLAAHINKILVRAAERDRSENILRVDFTREKVVFVYSDINSTNFILTPGGQDLYVVDFGHAGFLPESFMTFAIHSFIPNDAAGLARTIKLLIDRSVTPESAGVDELPQFLEGGKALFQHPFSDNLAALSRACNAMMTMGEALINELAVLTRTQNGNSSNHCPLTDEILGESYPAPLTQDEIIEHAETHTAAMEVHGRGTVALTETLFLKYGRGDSVTMNEAYAQLLAYKHGVHVPKLYHAFRRGFGPRASTYILMERIHGQTVNEYLYQATATKDYQAVDKVAEMAIHALCRMLSIPIPEGQRRRPSPILDSESARLHHPFFGYDHMPCVSYQSVGELDDHINKILQRRAEWLLPRDSPNPYKVNFQAEKLVFVYSDLNAKNFLLIPSGELYVVDFGYSAVLPESFMTYVVHCYVPNHAENLWDAMKYVLDRTAKELADGSRTELLSFMKGGKAMLHGPHRENLEAMVRAAGIMMQMGEAYVGMLYRDSLQGGS</sequence>
<dbReference type="AlphaFoldDB" id="A0A4R0RT82"/>
<comment type="subcellular location">
    <subcellularLocation>
        <location evidence="1">Endomembrane system</location>
        <topology evidence="1">Multi-pass membrane protein</topology>
    </subcellularLocation>
</comment>
<evidence type="ECO:0000313" key="8">
    <source>
        <dbReference type="EMBL" id="TCD71126.1"/>
    </source>
</evidence>
<dbReference type="InterPro" id="IPR011009">
    <property type="entry name" value="Kinase-like_dom_sf"/>
</dbReference>
<feature type="transmembrane region" description="Helical" evidence="7">
    <location>
        <begin position="343"/>
        <end position="362"/>
    </location>
</feature>
<organism evidence="8 9">
    <name type="scientific">Steccherinum ochraceum</name>
    <dbReference type="NCBI Taxonomy" id="92696"/>
    <lineage>
        <taxon>Eukaryota</taxon>
        <taxon>Fungi</taxon>
        <taxon>Dikarya</taxon>
        <taxon>Basidiomycota</taxon>
        <taxon>Agaricomycotina</taxon>
        <taxon>Agaricomycetes</taxon>
        <taxon>Polyporales</taxon>
        <taxon>Steccherinaceae</taxon>
        <taxon>Steccherinum</taxon>
    </lineage>
</organism>
<evidence type="ECO:0000256" key="1">
    <source>
        <dbReference type="ARBA" id="ARBA00004127"/>
    </source>
</evidence>
<dbReference type="GO" id="GO:0005462">
    <property type="term" value="F:UDP-N-acetylglucosamine transmembrane transporter activity"/>
    <property type="evidence" value="ECO:0007669"/>
    <property type="project" value="TreeGrafter"/>
</dbReference>
<dbReference type="InterPro" id="IPR013657">
    <property type="entry name" value="SCL35B1-4/HUT1"/>
</dbReference>
<protein>
    <submittedName>
        <fullName evidence="8">Golgi uridine diphosphate-N-acetylglucosamine transporter</fullName>
    </submittedName>
</protein>
<proteinExistence type="predicted"/>
<feature type="transmembrane region" description="Helical" evidence="7">
    <location>
        <begin position="85"/>
        <end position="105"/>
    </location>
</feature>
<gene>
    <name evidence="8" type="primary">YEA4_1</name>
    <name evidence="8" type="ORF">EIP91_012074</name>
</gene>
<evidence type="ECO:0000256" key="2">
    <source>
        <dbReference type="ARBA" id="ARBA00022448"/>
    </source>
</evidence>
<feature type="transmembrane region" description="Helical" evidence="7">
    <location>
        <begin position="137"/>
        <end position="158"/>
    </location>
</feature>
<dbReference type="PANTHER" id="PTHR10778:SF4">
    <property type="entry name" value="NUCLEOTIDE SUGAR TRANSPORTER SLC35B4"/>
    <property type="match status" value="1"/>
</dbReference>
<evidence type="ECO:0000256" key="4">
    <source>
        <dbReference type="ARBA" id="ARBA00022692"/>
    </source>
</evidence>
<reference evidence="8 9" key="1">
    <citation type="submission" date="2018-11" db="EMBL/GenBank/DDBJ databases">
        <title>Genome assembly of Steccherinum ochraceum LE-BIN_3174, the white-rot fungus of the Steccherinaceae family (The Residual Polyporoid clade, Polyporales, Basidiomycota).</title>
        <authorList>
            <person name="Fedorova T.V."/>
            <person name="Glazunova O.A."/>
            <person name="Landesman E.O."/>
            <person name="Moiseenko K.V."/>
            <person name="Psurtseva N.V."/>
            <person name="Savinova O.S."/>
            <person name="Shakhova N.V."/>
            <person name="Tyazhelova T.V."/>
            <person name="Vasina D.V."/>
        </authorList>
    </citation>
    <scope>NUCLEOTIDE SEQUENCE [LARGE SCALE GENOMIC DNA]</scope>
    <source>
        <strain evidence="8 9">LE-BIN_3174</strain>
    </source>
</reference>
<dbReference type="EMBL" id="RWJN01000009">
    <property type="protein sequence ID" value="TCD71126.1"/>
    <property type="molecule type" value="Genomic_DNA"/>
</dbReference>
<evidence type="ECO:0000256" key="6">
    <source>
        <dbReference type="ARBA" id="ARBA00023136"/>
    </source>
</evidence>
<keyword evidence="4 7" id="KW-0812">Transmembrane</keyword>
<dbReference type="Pfam" id="PF08449">
    <property type="entry name" value="UAA"/>
    <property type="match status" value="1"/>
</dbReference>
<feature type="transmembrane region" description="Helical" evidence="7">
    <location>
        <begin position="111"/>
        <end position="130"/>
    </location>
</feature>
<dbReference type="PROSITE" id="PS51257">
    <property type="entry name" value="PROKAR_LIPOPROTEIN"/>
    <property type="match status" value="1"/>
</dbReference>
<keyword evidence="9" id="KW-1185">Reference proteome</keyword>
<dbReference type="SUPFAM" id="SSF56112">
    <property type="entry name" value="Protein kinase-like (PK-like)"/>
    <property type="match status" value="2"/>
</dbReference>
<feature type="transmembrane region" description="Helical" evidence="7">
    <location>
        <begin position="185"/>
        <end position="208"/>
    </location>
</feature>
<feature type="transmembrane region" description="Helical" evidence="7">
    <location>
        <begin position="306"/>
        <end position="331"/>
    </location>
</feature>